<dbReference type="EMBL" id="JBICRM010000011">
    <property type="protein sequence ID" value="MFG1705422.1"/>
    <property type="molecule type" value="Genomic_DNA"/>
</dbReference>
<gene>
    <name evidence="2" type="ORF">ACFLIM_19710</name>
</gene>
<evidence type="ECO:0000256" key="1">
    <source>
        <dbReference type="SAM" id="MobiDB-lite"/>
    </source>
</evidence>
<keyword evidence="3" id="KW-1185">Reference proteome</keyword>
<accession>A0ABW7ADI0</accession>
<reference evidence="2 3" key="1">
    <citation type="submission" date="2024-10" db="EMBL/GenBank/DDBJ databases">
        <authorList>
            <person name="Topkara A.R."/>
            <person name="Saygin H."/>
        </authorList>
    </citation>
    <scope>NUCLEOTIDE SEQUENCE [LARGE SCALE GENOMIC DNA]</scope>
    <source>
        <strain evidence="2 3">M3C6</strain>
    </source>
</reference>
<evidence type="ECO:0000313" key="3">
    <source>
        <dbReference type="Proteomes" id="UP001603978"/>
    </source>
</evidence>
<feature type="region of interest" description="Disordered" evidence="1">
    <location>
        <begin position="82"/>
        <end position="106"/>
    </location>
</feature>
<organism evidence="2 3">
    <name type="scientific">Nonomuraea marmarensis</name>
    <dbReference type="NCBI Taxonomy" id="3351344"/>
    <lineage>
        <taxon>Bacteria</taxon>
        <taxon>Bacillati</taxon>
        <taxon>Actinomycetota</taxon>
        <taxon>Actinomycetes</taxon>
        <taxon>Streptosporangiales</taxon>
        <taxon>Streptosporangiaceae</taxon>
        <taxon>Nonomuraea</taxon>
    </lineage>
</organism>
<name>A0ABW7ADI0_9ACTN</name>
<dbReference type="RefSeq" id="WP_393167420.1">
    <property type="nucleotide sequence ID" value="NZ_JBICRM010000011.1"/>
</dbReference>
<dbReference type="Proteomes" id="UP001603978">
    <property type="component" value="Unassembled WGS sequence"/>
</dbReference>
<protein>
    <submittedName>
        <fullName evidence="2">Uncharacterized protein</fullName>
    </submittedName>
</protein>
<evidence type="ECO:0000313" key="2">
    <source>
        <dbReference type="EMBL" id="MFG1705422.1"/>
    </source>
</evidence>
<comment type="caution">
    <text evidence="2">The sequence shown here is derived from an EMBL/GenBank/DDBJ whole genome shotgun (WGS) entry which is preliminary data.</text>
</comment>
<sequence length="106" mass="11566">MENTPAEELLVVVLCPGLAPEAHGPSCSFRHLFLPPAPGREGDWSGTVSHLDQVRERFPGVLLHKCLRDALQYGIRRANAIALSLEPPPPADGERRPRGGHPYGRS</sequence>
<proteinExistence type="predicted"/>